<reference evidence="1 2" key="1">
    <citation type="journal article" date="2022" name="New Phytol.">
        <title>Ecological generalism drives hyperdiversity of secondary metabolite gene clusters in xylarialean endophytes.</title>
        <authorList>
            <person name="Franco M.E.E."/>
            <person name="Wisecaver J.H."/>
            <person name="Arnold A.E."/>
            <person name="Ju Y.M."/>
            <person name="Slot J.C."/>
            <person name="Ahrendt S."/>
            <person name="Moore L.P."/>
            <person name="Eastman K.E."/>
            <person name="Scott K."/>
            <person name="Konkel Z."/>
            <person name="Mondo S.J."/>
            <person name="Kuo A."/>
            <person name="Hayes R.D."/>
            <person name="Haridas S."/>
            <person name="Andreopoulos B."/>
            <person name="Riley R."/>
            <person name="LaButti K."/>
            <person name="Pangilinan J."/>
            <person name="Lipzen A."/>
            <person name="Amirebrahimi M."/>
            <person name="Yan J."/>
            <person name="Adam C."/>
            <person name="Keymanesh K."/>
            <person name="Ng V."/>
            <person name="Louie K."/>
            <person name="Northen T."/>
            <person name="Drula E."/>
            <person name="Henrissat B."/>
            <person name="Hsieh H.M."/>
            <person name="Youens-Clark K."/>
            <person name="Lutzoni F."/>
            <person name="Miadlikowska J."/>
            <person name="Eastwood D.C."/>
            <person name="Hamelin R.C."/>
            <person name="Grigoriev I.V."/>
            <person name="U'Ren J.M."/>
        </authorList>
    </citation>
    <scope>NUCLEOTIDE SEQUENCE [LARGE SCALE GENOMIC DNA]</scope>
    <source>
        <strain evidence="1 2">ER1909</strain>
    </source>
</reference>
<dbReference type="Proteomes" id="UP001497680">
    <property type="component" value="Unassembled WGS sequence"/>
</dbReference>
<sequence length="322" mass="35123">MLPPTVIRRCPSADNDFQPLSEYQAQTPDTFFDGKPVLYFHDENVKAWVSAEQREDLFFFSKDEEGNSGTLSPSPPESYALENNGGTHLREEKVEAFVASNKLTLFSHKSGTGIEIPYPAITLHAIKNFSHAEKPEDASFKFIGVYMQIEFTNSSDDDDESFDPIELTLIPYKAEQSSTETPVVDPLNSEKATALFNQISACSNLHPDPHGEEDEEDDGGDFDRIVFESNAEGEAVEGLPGVIRGDLNGGLPPPMPGSSGWITADNVNDFFDADGNWIGGEGASGELGDGAGRVRGRDEVEQDGPNGQENGDDVDSKRPRTE</sequence>
<dbReference type="EMBL" id="MU394281">
    <property type="protein sequence ID" value="KAI6093156.1"/>
    <property type="molecule type" value="Genomic_DNA"/>
</dbReference>
<accession>A0ACC0DL73</accession>
<evidence type="ECO:0000313" key="2">
    <source>
        <dbReference type="Proteomes" id="UP001497680"/>
    </source>
</evidence>
<proteinExistence type="predicted"/>
<evidence type="ECO:0000313" key="1">
    <source>
        <dbReference type="EMBL" id="KAI6093156.1"/>
    </source>
</evidence>
<name>A0ACC0DL73_9PEZI</name>
<protein>
    <submittedName>
        <fullName evidence="1">Regulator of volume decrease after cellular swelling-domain-containing protein</fullName>
    </submittedName>
</protein>
<organism evidence="1 2">
    <name type="scientific">Hypoxylon rubiginosum</name>
    <dbReference type="NCBI Taxonomy" id="110542"/>
    <lineage>
        <taxon>Eukaryota</taxon>
        <taxon>Fungi</taxon>
        <taxon>Dikarya</taxon>
        <taxon>Ascomycota</taxon>
        <taxon>Pezizomycotina</taxon>
        <taxon>Sordariomycetes</taxon>
        <taxon>Xylariomycetidae</taxon>
        <taxon>Xylariales</taxon>
        <taxon>Hypoxylaceae</taxon>
        <taxon>Hypoxylon</taxon>
    </lineage>
</organism>
<keyword evidence="2" id="KW-1185">Reference proteome</keyword>
<gene>
    <name evidence="1" type="ORF">F4821DRAFT_76354</name>
</gene>
<comment type="caution">
    <text evidence="1">The sequence shown here is derived from an EMBL/GenBank/DDBJ whole genome shotgun (WGS) entry which is preliminary data.</text>
</comment>